<comment type="caution">
    <text evidence="1">The sequence shown here is derived from an EMBL/GenBank/DDBJ whole genome shotgun (WGS) entry which is preliminary data.</text>
</comment>
<evidence type="ECO:0000313" key="2">
    <source>
        <dbReference type="Proteomes" id="UP001485043"/>
    </source>
</evidence>
<dbReference type="Proteomes" id="UP001485043">
    <property type="component" value="Unassembled WGS sequence"/>
</dbReference>
<feature type="non-terminal residue" evidence="1">
    <location>
        <position position="1"/>
    </location>
</feature>
<accession>A0AAW1SQ28</accession>
<keyword evidence="2" id="KW-1185">Reference proteome</keyword>
<gene>
    <name evidence="1" type="ORF">WJX84_003762</name>
</gene>
<evidence type="ECO:0000313" key="1">
    <source>
        <dbReference type="EMBL" id="KAK9851328.1"/>
    </source>
</evidence>
<proteinExistence type="predicted"/>
<organism evidence="1 2">
    <name type="scientific">Apatococcus fuscideae</name>
    <dbReference type="NCBI Taxonomy" id="2026836"/>
    <lineage>
        <taxon>Eukaryota</taxon>
        <taxon>Viridiplantae</taxon>
        <taxon>Chlorophyta</taxon>
        <taxon>core chlorophytes</taxon>
        <taxon>Trebouxiophyceae</taxon>
        <taxon>Chlorellales</taxon>
        <taxon>Chlorellaceae</taxon>
        <taxon>Apatococcus</taxon>
    </lineage>
</organism>
<sequence>GLPLVADKDEVKTPLMCLNHYGDLRLSQVNVEDATRPVASRRVNCCFIPALDLTNARPRLLLVAHLLTSRRMSSF</sequence>
<dbReference type="EMBL" id="JALJOV010001250">
    <property type="protein sequence ID" value="KAK9851328.1"/>
    <property type="molecule type" value="Genomic_DNA"/>
</dbReference>
<protein>
    <submittedName>
        <fullName evidence="1">Uncharacterized protein</fullName>
    </submittedName>
</protein>
<dbReference type="AlphaFoldDB" id="A0AAW1SQ28"/>
<name>A0AAW1SQ28_9CHLO</name>
<reference evidence="1 2" key="1">
    <citation type="journal article" date="2024" name="Nat. Commun.">
        <title>Phylogenomics reveals the evolutionary origins of lichenization in chlorophyte algae.</title>
        <authorList>
            <person name="Puginier C."/>
            <person name="Libourel C."/>
            <person name="Otte J."/>
            <person name="Skaloud P."/>
            <person name="Haon M."/>
            <person name="Grisel S."/>
            <person name="Petersen M."/>
            <person name="Berrin J.G."/>
            <person name="Delaux P.M."/>
            <person name="Dal Grande F."/>
            <person name="Keller J."/>
        </authorList>
    </citation>
    <scope>NUCLEOTIDE SEQUENCE [LARGE SCALE GENOMIC DNA]</scope>
    <source>
        <strain evidence="1 2">SAG 2523</strain>
    </source>
</reference>